<dbReference type="NCBIfam" id="TIGR03025">
    <property type="entry name" value="EPS_sugtrans"/>
    <property type="match status" value="1"/>
</dbReference>
<feature type="transmembrane region" description="Helical" evidence="7">
    <location>
        <begin position="114"/>
        <end position="136"/>
    </location>
</feature>
<dbReference type="GO" id="GO:0089702">
    <property type="term" value="F:undecaprenyl-phosphate glucose phosphotransferase activity"/>
    <property type="evidence" value="ECO:0007669"/>
    <property type="project" value="UniProtKB-EC"/>
</dbReference>
<gene>
    <name evidence="9" type="primary">gumD</name>
    <name evidence="9" type="ORF">DSM106044_04209</name>
</gene>
<organism evidence="9 10">
    <name type="scientific">Robinsoniella peoriensis</name>
    <dbReference type="NCBI Taxonomy" id="180332"/>
    <lineage>
        <taxon>Bacteria</taxon>
        <taxon>Bacillati</taxon>
        <taxon>Bacillota</taxon>
        <taxon>Clostridia</taxon>
        <taxon>Lachnospirales</taxon>
        <taxon>Lachnospiraceae</taxon>
        <taxon>Robinsoniella</taxon>
    </lineage>
</organism>
<dbReference type="Pfam" id="PF02397">
    <property type="entry name" value="Bac_transf"/>
    <property type="match status" value="1"/>
</dbReference>
<evidence type="ECO:0000256" key="6">
    <source>
        <dbReference type="ARBA" id="ARBA00023136"/>
    </source>
</evidence>
<keyword evidence="3 9" id="KW-0808">Transferase</keyword>
<evidence type="ECO:0000313" key="9">
    <source>
        <dbReference type="EMBL" id="TLC98879.1"/>
    </source>
</evidence>
<evidence type="ECO:0000256" key="5">
    <source>
        <dbReference type="ARBA" id="ARBA00022989"/>
    </source>
</evidence>
<keyword evidence="6 7" id="KW-0472">Membrane</keyword>
<protein>
    <submittedName>
        <fullName evidence="9">UDP-glucose:undecaprenyl-phosphate glucose-1-phosphate transferase</fullName>
        <ecNumber evidence="9">2.7.8.31</ecNumber>
    </submittedName>
</protein>
<comment type="subcellular location">
    <subcellularLocation>
        <location evidence="1">Membrane</location>
        <topology evidence="1">Multi-pass membrane protein</topology>
    </subcellularLocation>
</comment>
<keyword evidence="4 7" id="KW-0812">Transmembrane</keyword>
<comment type="similarity">
    <text evidence="2">Belongs to the bacterial sugar transferase family.</text>
</comment>
<keyword evidence="5 7" id="KW-1133">Transmembrane helix</keyword>
<dbReference type="EMBL" id="QGQD01000079">
    <property type="protein sequence ID" value="TLC98879.1"/>
    <property type="molecule type" value="Genomic_DNA"/>
</dbReference>
<reference evidence="9 10" key="1">
    <citation type="journal article" date="2019" name="Anaerobe">
        <title>Detection of Robinsoniella peoriensis in multiple bone samples of a trauma patient.</title>
        <authorList>
            <person name="Schrottner P."/>
            <person name="Hartwich K."/>
            <person name="Bunk B."/>
            <person name="Schober I."/>
            <person name="Helbig S."/>
            <person name="Rudolph W.W."/>
            <person name="Gunzer F."/>
        </authorList>
    </citation>
    <scope>NUCLEOTIDE SEQUENCE [LARGE SCALE GENOMIC DNA]</scope>
    <source>
        <strain evidence="9 10">DSM 106044</strain>
    </source>
</reference>
<feature type="transmembrane region" description="Helical" evidence="7">
    <location>
        <begin position="12"/>
        <end position="30"/>
    </location>
</feature>
<dbReference type="InterPro" id="IPR017475">
    <property type="entry name" value="EPS_sugar_tfrase"/>
</dbReference>
<dbReference type="EC" id="2.7.8.31" evidence="9"/>
<evidence type="ECO:0000256" key="2">
    <source>
        <dbReference type="ARBA" id="ARBA00006464"/>
    </source>
</evidence>
<dbReference type="Proteomes" id="UP000306509">
    <property type="component" value="Unassembled WGS sequence"/>
</dbReference>
<proteinExistence type="inferred from homology"/>
<dbReference type="GO" id="GO:0016020">
    <property type="term" value="C:membrane"/>
    <property type="evidence" value="ECO:0007669"/>
    <property type="project" value="UniProtKB-SubCell"/>
</dbReference>
<dbReference type="STRING" id="180332.GCA_000797495_02717"/>
<name>A0A4U8Q2B4_9FIRM</name>
<sequence>MERREQYKRVIMFFASALILAVQTAIYAYVWFSYYDSRGVIRTTFVRGNWVVVGMYALMLFFFYKLYGGFKVGYLRVLDVLYSQIASVLCVNGITYLQMALIGRWTFGAHVLPMFYITAIDLVIVVLWVLMMRWIYVHIYPPRKMLLIYGEKNPKDLIRKISSREDKYDICESIHLGDGMDKLKSKIDCYKAVILGDMPSHERNLLLKYCFEKDIRCYCIPKISDVMIMSSDSIHLFDTPLLLFRNRGLTIEQKTAKRLTDIIISGLGVVIASPFMLIIALLIKCYDRGPVFYRQERLTERGRTFYVLKFRSMRVDSEKEGARLAMKQDSRVTPVGRVLRNIHFDELPQLFNILKGDMSLVGPRPERPQITKEYKEKIPEFDYRLKVKAGLTGYAQVYGKYNTTPYDKLKLDLAYIENYTYLLDWKLMLMTVKILFQKENTEGVEAWQVTAATKEEESKKENK</sequence>
<dbReference type="InterPro" id="IPR003362">
    <property type="entry name" value="Bact_transf"/>
</dbReference>
<evidence type="ECO:0000256" key="1">
    <source>
        <dbReference type="ARBA" id="ARBA00004141"/>
    </source>
</evidence>
<evidence type="ECO:0000256" key="7">
    <source>
        <dbReference type="SAM" id="Phobius"/>
    </source>
</evidence>
<feature type="domain" description="Bacterial sugar transferase" evidence="8">
    <location>
        <begin position="257"/>
        <end position="436"/>
    </location>
</feature>
<feature type="transmembrane region" description="Helical" evidence="7">
    <location>
        <begin position="262"/>
        <end position="283"/>
    </location>
</feature>
<evidence type="ECO:0000256" key="3">
    <source>
        <dbReference type="ARBA" id="ARBA00022679"/>
    </source>
</evidence>
<dbReference type="RefSeq" id="WP_138003586.1">
    <property type="nucleotide sequence ID" value="NZ_QGQD01000079.1"/>
</dbReference>
<keyword evidence="10" id="KW-1185">Reference proteome</keyword>
<feature type="transmembrane region" description="Helical" evidence="7">
    <location>
        <begin position="80"/>
        <end position="102"/>
    </location>
</feature>
<dbReference type="PANTHER" id="PTHR30576">
    <property type="entry name" value="COLANIC BIOSYNTHESIS UDP-GLUCOSE LIPID CARRIER TRANSFERASE"/>
    <property type="match status" value="1"/>
</dbReference>
<evidence type="ECO:0000259" key="8">
    <source>
        <dbReference type="Pfam" id="PF02397"/>
    </source>
</evidence>
<evidence type="ECO:0000313" key="10">
    <source>
        <dbReference type="Proteomes" id="UP000306509"/>
    </source>
</evidence>
<comment type="caution">
    <text evidence="9">The sequence shown here is derived from an EMBL/GenBank/DDBJ whole genome shotgun (WGS) entry which is preliminary data.</text>
</comment>
<dbReference type="AlphaFoldDB" id="A0A4U8Q2B4"/>
<accession>A0A4U8Q2B4</accession>
<feature type="transmembrane region" description="Helical" evidence="7">
    <location>
        <begin position="50"/>
        <end position="68"/>
    </location>
</feature>
<dbReference type="PANTHER" id="PTHR30576:SF0">
    <property type="entry name" value="UNDECAPRENYL-PHOSPHATE N-ACETYLGALACTOSAMINYL 1-PHOSPHATE TRANSFERASE-RELATED"/>
    <property type="match status" value="1"/>
</dbReference>
<evidence type="ECO:0000256" key="4">
    <source>
        <dbReference type="ARBA" id="ARBA00022692"/>
    </source>
</evidence>